<feature type="modified residue" description="N6-(pyridoxal phosphate)lysine" evidence="11 12">
    <location>
        <position position="263"/>
    </location>
</feature>
<dbReference type="GO" id="GO:0035999">
    <property type="term" value="P:tetrahydrofolate interconversion"/>
    <property type="evidence" value="ECO:0007669"/>
    <property type="project" value="UniProtKB-UniRule"/>
</dbReference>
<feature type="binding site" evidence="11">
    <location>
        <position position="154"/>
    </location>
    <ligand>
        <name>(6S)-5,6,7,8-tetrahydrofolate</name>
        <dbReference type="ChEBI" id="CHEBI:57453"/>
    </ligand>
</feature>
<dbReference type="AlphaFoldDB" id="A0A3M2R9H2"/>
<feature type="domain" description="Serine hydroxymethyltransferase-like" evidence="13">
    <location>
        <begin position="44"/>
        <end position="419"/>
    </location>
</feature>
<dbReference type="EC" id="2.1.2.1" evidence="11"/>
<dbReference type="GO" id="GO:0008168">
    <property type="term" value="F:methyltransferase activity"/>
    <property type="evidence" value="ECO:0007669"/>
    <property type="project" value="UniProtKB-KW"/>
</dbReference>
<accession>A0A3M2R9H2</accession>
<dbReference type="FunFam" id="3.40.640.10:FF:000001">
    <property type="entry name" value="Serine hydroxymethyltransferase"/>
    <property type="match status" value="1"/>
</dbReference>
<dbReference type="PANTHER" id="PTHR11680">
    <property type="entry name" value="SERINE HYDROXYMETHYLTRANSFERASE"/>
    <property type="match status" value="1"/>
</dbReference>
<comment type="cofactor">
    <cofactor evidence="2 11 12">
        <name>pyridoxal 5'-phosphate</name>
        <dbReference type="ChEBI" id="CHEBI:597326"/>
    </cofactor>
</comment>
<evidence type="ECO:0000256" key="2">
    <source>
        <dbReference type="ARBA" id="ARBA00001933"/>
    </source>
</evidence>
<dbReference type="InterPro" id="IPR039429">
    <property type="entry name" value="SHMT-like_dom"/>
</dbReference>
<dbReference type="Proteomes" id="UP000265903">
    <property type="component" value="Unassembled WGS sequence"/>
</dbReference>
<organism evidence="14 15">
    <name type="scientific">Marinobacter litoralis</name>
    <dbReference type="NCBI Taxonomy" id="187981"/>
    <lineage>
        <taxon>Bacteria</taxon>
        <taxon>Pseudomonadati</taxon>
        <taxon>Pseudomonadota</taxon>
        <taxon>Gammaproteobacteria</taxon>
        <taxon>Pseudomonadales</taxon>
        <taxon>Marinobacteraceae</taxon>
        <taxon>Marinobacter</taxon>
    </lineage>
</organism>
<keyword evidence="8 11" id="KW-0028">Amino-acid biosynthesis</keyword>
<proteinExistence type="inferred from homology"/>
<comment type="caution">
    <text evidence="14">The sequence shown here is derived from an EMBL/GenBank/DDBJ whole genome shotgun (WGS) entry which is preliminary data.</text>
</comment>
<dbReference type="Gene3D" id="3.90.1150.10">
    <property type="entry name" value="Aspartate Aminotransferase, domain 1"/>
    <property type="match status" value="1"/>
</dbReference>
<evidence type="ECO:0000256" key="6">
    <source>
        <dbReference type="ARBA" id="ARBA00022490"/>
    </source>
</evidence>
<evidence type="ECO:0000256" key="5">
    <source>
        <dbReference type="ARBA" id="ARBA00011738"/>
    </source>
</evidence>
<evidence type="ECO:0000256" key="12">
    <source>
        <dbReference type="PIRSR" id="PIRSR000412-50"/>
    </source>
</evidence>
<dbReference type="InterPro" id="IPR015424">
    <property type="entry name" value="PyrdxlP-dep_Trfase"/>
</dbReference>
<feature type="binding site" evidence="11">
    <location>
        <begin position="388"/>
        <end position="390"/>
    </location>
    <ligand>
        <name>(6S)-5,6,7,8-tetrahydrofolate</name>
        <dbReference type="ChEBI" id="CHEBI:57453"/>
    </ligand>
</feature>
<dbReference type="InterPro" id="IPR015421">
    <property type="entry name" value="PyrdxlP-dep_Trfase_major"/>
</dbReference>
<dbReference type="FunFam" id="3.90.1150.10:FF:000003">
    <property type="entry name" value="Serine hydroxymethyltransferase"/>
    <property type="match status" value="1"/>
</dbReference>
<evidence type="ECO:0000256" key="4">
    <source>
        <dbReference type="ARBA" id="ARBA00006376"/>
    </source>
</evidence>
<feature type="site" description="Plays an important role in substrate specificity" evidence="11">
    <location>
        <position position="262"/>
    </location>
</feature>
<dbReference type="GO" id="GO:0005829">
    <property type="term" value="C:cytosol"/>
    <property type="evidence" value="ECO:0007669"/>
    <property type="project" value="TreeGrafter"/>
</dbReference>
<dbReference type="NCBIfam" id="NF000586">
    <property type="entry name" value="PRK00011.1"/>
    <property type="match status" value="1"/>
</dbReference>
<evidence type="ECO:0000256" key="7">
    <source>
        <dbReference type="ARBA" id="ARBA00022563"/>
    </source>
</evidence>
<dbReference type="GO" id="GO:0030170">
    <property type="term" value="F:pyridoxal phosphate binding"/>
    <property type="evidence" value="ECO:0007669"/>
    <property type="project" value="UniProtKB-UniRule"/>
</dbReference>
<comment type="function">
    <text evidence="11">Catalyzes the reversible interconversion of serine and glycine with tetrahydrofolate (THF) serving as the one-carbon carrier. This reaction serves as the major source of one-carbon groups required for the biosynthesis of purines, thymidylate, methionine, and other important biomolecules. Also exhibits THF-independent aldolase activity toward beta-hydroxyamino acids, producing glycine and aldehydes, via a retro-aldol mechanism.</text>
</comment>
<comment type="pathway">
    <text evidence="11">Amino-acid biosynthesis; glycine biosynthesis; glycine from L-serine: step 1/1.</text>
</comment>
<dbReference type="PIRSF" id="PIRSF000412">
    <property type="entry name" value="SHMT"/>
    <property type="match status" value="1"/>
</dbReference>
<evidence type="ECO:0000256" key="10">
    <source>
        <dbReference type="ARBA" id="ARBA00022898"/>
    </source>
</evidence>
<dbReference type="PROSITE" id="PS00096">
    <property type="entry name" value="SHMT"/>
    <property type="match status" value="1"/>
</dbReference>
<keyword evidence="15" id="KW-1185">Reference proteome</keyword>
<dbReference type="InterPro" id="IPR019798">
    <property type="entry name" value="Ser_HO-MeTrfase_PLP_BS"/>
</dbReference>
<keyword evidence="7 11" id="KW-0554">One-carbon metabolism</keyword>
<comment type="subcellular location">
    <subcellularLocation>
        <location evidence="3 11">Cytoplasm</location>
    </subcellularLocation>
</comment>
<evidence type="ECO:0000256" key="11">
    <source>
        <dbReference type="HAMAP-Rule" id="MF_00051"/>
    </source>
</evidence>
<evidence type="ECO:0000256" key="3">
    <source>
        <dbReference type="ARBA" id="ARBA00004496"/>
    </source>
</evidence>
<sequence length="450" mass="49046">MTRIRDRMTAQFFRGCGIHKGKPDQPFRQGQHSMFNRDMKIAGFDDELLNAMQAEEKRQEAHIELIASENYTSPRVMEAQGSVLTNKYAEGYPGKRYYGGCEFVDVAEQLAIDRAKELFGAAYANVQPHSGSQANSAVFMALVQPGDTVLGMSLAHGGHLTHGASVNFSGKIYNAVQYGLNPETGLIDYDEVEALAVEHKPKMIIAGFSAYSQELDFARFREIADKVGAYLFVDMAHVAGLVAAGVYPDPVPHAHVVTTTTHKTLRGPRGGLILACDDEALQKKLNSAVFPGGQGGPLMHVIAAKAICFKEAMSDEFKAYQQQVVKNAVAMADVFIERGYDVISGGTKNHLFLVSLIKQDITGKDADAALGRAHITVNKNAVPNDPRSPFVTSGLRVGTPAVTTRGFGEQECRDLAGWMCDILDNLEDEATINRVREQVEAVCARFPVYA</sequence>
<dbReference type="GO" id="GO:0032259">
    <property type="term" value="P:methylation"/>
    <property type="evidence" value="ECO:0007669"/>
    <property type="project" value="UniProtKB-KW"/>
</dbReference>
<feature type="binding site" evidence="11">
    <location>
        <begin position="158"/>
        <end position="160"/>
    </location>
    <ligand>
        <name>(6S)-5,6,7,8-tetrahydrofolate</name>
        <dbReference type="ChEBI" id="CHEBI:57453"/>
    </ligand>
</feature>
<evidence type="ECO:0000256" key="8">
    <source>
        <dbReference type="ARBA" id="ARBA00022605"/>
    </source>
</evidence>
<dbReference type="GO" id="GO:0004372">
    <property type="term" value="F:glycine hydroxymethyltransferase activity"/>
    <property type="evidence" value="ECO:0007669"/>
    <property type="project" value="UniProtKB-UniRule"/>
</dbReference>
<comment type="pathway">
    <text evidence="11">One-carbon metabolism; tetrahydrofolate interconversion.</text>
</comment>
<evidence type="ECO:0000259" key="13">
    <source>
        <dbReference type="Pfam" id="PF00464"/>
    </source>
</evidence>
<feature type="binding site" evidence="11">
    <location>
        <position position="279"/>
    </location>
    <ligand>
        <name>(6S)-5,6,7,8-tetrahydrofolate</name>
        <dbReference type="ChEBI" id="CHEBI:57453"/>
    </ligand>
</feature>
<dbReference type="CDD" id="cd00378">
    <property type="entry name" value="SHMT"/>
    <property type="match status" value="1"/>
</dbReference>
<comment type="similarity">
    <text evidence="4 11">Belongs to the SHMT family.</text>
</comment>
<dbReference type="GO" id="GO:0019264">
    <property type="term" value="P:glycine biosynthetic process from serine"/>
    <property type="evidence" value="ECO:0007669"/>
    <property type="project" value="UniProtKB-UniRule"/>
</dbReference>
<dbReference type="HAMAP" id="MF_00051">
    <property type="entry name" value="SHMT"/>
    <property type="match status" value="1"/>
</dbReference>
<dbReference type="InterPro" id="IPR001085">
    <property type="entry name" value="Ser_HO-MeTrfase"/>
</dbReference>
<gene>
    <name evidence="14" type="primary">glyA2</name>
    <name evidence="11" type="synonym">glyA</name>
    <name evidence="14" type="ORF">DOQ08_03108</name>
</gene>
<keyword evidence="10 11" id="KW-0663">Pyridoxal phosphate</keyword>
<dbReference type="Gene3D" id="3.40.640.10">
    <property type="entry name" value="Type I PLP-dependent aspartate aminotransferase-like (Major domain)"/>
    <property type="match status" value="1"/>
</dbReference>
<name>A0A3M2R9H2_9GAMM</name>
<evidence type="ECO:0000256" key="9">
    <source>
        <dbReference type="ARBA" id="ARBA00022679"/>
    </source>
</evidence>
<dbReference type="Pfam" id="PF00464">
    <property type="entry name" value="SHMT"/>
    <property type="match status" value="1"/>
</dbReference>
<keyword evidence="14" id="KW-0489">Methyltransferase</keyword>
<comment type="catalytic activity">
    <reaction evidence="1 11">
        <text>(6R)-5,10-methylene-5,6,7,8-tetrahydrofolate + glycine + H2O = (6S)-5,6,7,8-tetrahydrofolate + L-serine</text>
        <dbReference type="Rhea" id="RHEA:15481"/>
        <dbReference type="ChEBI" id="CHEBI:15377"/>
        <dbReference type="ChEBI" id="CHEBI:15636"/>
        <dbReference type="ChEBI" id="CHEBI:33384"/>
        <dbReference type="ChEBI" id="CHEBI:57305"/>
        <dbReference type="ChEBI" id="CHEBI:57453"/>
        <dbReference type="EC" id="2.1.2.1"/>
    </reaction>
</comment>
<reference evidence="14 15" key="1">
    <citation type="submission" date="2018-08" db="EMBL/GenBank/DDBJ databases">
        <title>Whole Genome Sequence of the Moderate Halophilic Marine Bacterium Marinobacter litoralis Sw-45.</title>
        <authorList>
            <person name="Musa H."/>
        </authorList>
    </citation>
    <scope>NUCLEOTIDE SEQUENCE [LARGE SCALE GENOMIC DNA]</scope>
    <source>
        <strain evidence="14 15">Sw-45</strain>
    </source>
</reference>
<keyword evidence="9 11" id="KW-0808">Transferase</keyword>
<dbReference type="PANTHER" id="PTHR11680:SF50">
    <property type="entry name" value="SERINE HYDROXYMETHYLTRANSFERASE"/>
    <property type="match status" value="1"/>
</dbReference>
<keyword evidence="6 11" id="KW-0963">Cytoplasm</keyword>
<evidence type="ECO:0000313" key="15">
    <source>
        <dbReference type="Proteomes" id="UP000265903"/>
    </source>
</evidence>
<protein>
    <recommendedName>
        <fullName evidence="11">Serine hydroxymethyltransferase</fullName>
        <shortName evidence="11">SHMT</shortName>
        <shortName evidence="11">Serine methylase</shortName>
        <ecNumber evidence="11">2.1.2.1</ecNumber>
    </recommendedName>
</protein>
<dbReference type="UniPathway" id="UPA00288">
    <property type="reaction ID" value="UER01023"/>
</dbReference>
<dbReference type="InterPro" id="IPR049943">
    <property type="entry name" value="Ser_HO-MeTrfase-like"/>
</dbReference>
<dbReference type="UniPathway" id="UPA00193"/>
<dbReference type="InterPro" id="IPR015422">
    <property type="entry name" value="PyrdxlP-dep_Trfase_small"/>
</dbReference>
<evidence type="ECO:0000313" key="14">
    <source>
        <dbReference type="EMBL" id="RMJ01829.1"/>
    </source>
</evidence>
<dbReference type="SUPFAM" id="SSF53383">
    <property type="entry name" value="PLP-dependent transferases"/>
    <property type="match status" value="1"/>
</dbReference>
<evidence type="ECO:0000256" key="1">
    <source>
        <dbReference type="ARBA" id="ARBA00001528"/>
    </source>
</evidence>
<dbReference type="EMBL" id="QMDL01000005">
    <property type="protein sequence ID" value="RMJ01829.1"/>
    <property type="molecule type" value="Genomic_DNA"/>
</dbReference>
<comment type="subunit">
    <text evidence="5 11">Homodimer.</text>
</comment>